<dbReference type="Pfam" id="PF22752">
    <property type="entry name" value="DUF488-N3i"/>
    <property type="match status" value="1"/>
</dbReference>
<sequence length="104" mass="12370">MPIVLVGVKRIYDKASITDGKRIFVDRLWPRGVKKSTANVDMWMKDIAPSNELRLWFDHDPKKWEGFKAKYTKELERNKHVDDLINLNRKERRDVALRSKRYGA</sequence>
<name>T0ZEQ5_9ZZZZ</name>
<proteinExistence type="predicted"/>
<comment type="caution">
    <text evidence="1">The sequence shown here is derived from an EMBL/GenBank/DDBJ whole genome shotgun (WGS) entry which is preliminary data.</text>
</comment>
<organism evidence="1">
    <name type="scientific">mine drainage metagenome</name>
    <dbReference type="NCBI Taxonomy" id="410659"/>
    <lineage>
        <taxon>unclassified sequences</taxon>
        <taxon>metagenomes</taxon>
        <taxon>ecological metagenomes</taxon>
    </lineage>
</organism>
<reference evidence="1" key="2">
    <citation type="journal article" date="2014" name="ISME J.">
        <title>Microbial stratification in low pH oxic and suboxic macroscopic growths along an acid mine drainage.</title>
        <authorList>
            <person name="Mendez-Garcia C."/>
            <person name="Mesa V."/>
            <person name="Sprenger R.R."/>
            <person name="Richter M."/>
            <person name="Diez M.S."/>
            <person name="Solano J."/>
            <person name="Bargiela R."/>
            <person name="Golyshina O.V."/>
            <person name="Manteca A."/>
            <person name="Ramos J.L."/>
            <person name="Gallego J.R."/>
            <person name="Llorente I."/>
            <person name="Martins Dos Santos V.A."/>
            <person name="Jensen O.N."/>
            <person name="Pelaez A.I."/>
            <person name="Sanchez J."/>
            <person name="Ferrer M."/>
        </authorList>
    </citation>
    <scope>NUCLEOTIDE SEQUENCE</scope>
</reference>
<dbReference type="PANTHER" id="PTHR36849">
    <property type="entry name" value="CYTOPLASMIC PROTEIN-RELATED"/>
    <property type="match status" value="1"/>
</dbReference>
<dbReference type="AlphaFoldDB" id="T0ZEQ5"/>
<protein>
    <submittedName>
        <fullName evidence="1">Protein containing DUF488</fullName>
    </submittedName>
</protein>
<dbReference type="InterPro" id="IPR052552">
    <property type="entry name" value="YeaO-like"/>
</dbReference>
<reference evidence="1" key="1">
    <citation type="submission" date="2013-08" db="EMBL/GenBank/DDBJ databases">
        <authorList>
            <person name="Mendez C."/>
            <person name="Richter M."/>
            <person name="Ferrer M."/>
            <person name="Sanchez J."/>
        </authorList>
    </citation>
    <scope>NUCLEOTIDE SEQUENCE</scope>
</reference>
<evidence type="ECO:0000313" key="1">
    <source>
        <dbReference type="EMBL" id="EQD43558.1"/>
    </source>
</evidence>
<accession>T0ZEQ5</accession>
<dbReference type="EMBL" id="AUZZ01007102">
    <property type="protein sequence ID" value="EQD43558.1"/>
    <property type="molecule type" value="Genomic_DNA"/>
</dbReference>
<gene>
    <name evidence="1" type="ORF">B2A_09836</name>
</gene>
<dbReference type="PANTHER" id="PTHR36849:SF1">
    <property type="entry name" value="CYTOPLASMIC PROTEIN"/>
    <property type="match status" value="1"/>
</dbReference>